<sequence>MDLSKSIKLTPIILVVISMLIGSVYFLEDRYFKVASAKEMRIQIEKASVETFQKQQEKLELEILDIIKSNRRDIERRLEKNPTSIYLKNQLERLIIKIKRLEDKLYNS</sequence>
<dbReference type="EMBL" id="LAZR01031833">
    <property type="protein sequence ID" value="KKL52605.1"/>
    <property type="molecule type" value="Genomic_DNA"/>
</dbReference>
<keyword evidence="2" id="KW-0812">Transmembrane</keyword>
<feature type="transmembrane region" description="Helical" evidence="2">
    <location>
        <begin position="6"/>
        <end position="27"/>
    </location>
</feature>
<accession>A0A0F9F5S3</accession>
<evidence type="ECO:0000256" key="2">
    <source>
        <dbReference type="SAM" id="Phobius"/>
    </source>
</evidence>
<proteinExistence type="predicted"/>
<comment type="caution">
    <text evidence="3">The sequence shown here is derived from an EMBL/GenBank/DDBJ whole genome shotgun (WGS) entry which is preliminary data.</text>
</comment>
<feature type="coiled-coil region" evidence="1">
    <location>
        <begin position="42"/>
        <end position="104"/>
    </location>
</feature>
<reference evidence="3" key="1">
    <citation type="journal article" date="2015" name="Nature">
        <title>Complex archaea that bridge the gap between prokaryotes and eukaryotes.</title>
        <authorList>
            <person name="Spang A."/>
            <person name="Saw J.H."/>
            <person name="Jorgensen S.L."/>
            <person name="Zaremba-Niedzwiedzka K."/>
            <person name="Martijn J."/>
            <person name="Lind A.E."/>
            <person name="van Eijk R."/>
            <person name="Schleper C."/>
            <person name="Guy L."/>
            <person name="Ettema T.J."/>
        </authorList>
    </citation>
    <scope>NUCLEOTIDE SEQUENCE</scope>
</reference>
<organism evidence="3">
    <name type="scientific">marine sediment metagenome</name>
    <dbReference type="NCBI Taxonomy" id="412755"/>
    <lineage>
        <taxon>unclassified sequences</taxon>
        <taxon>metagenomes</taxon>
        <taxon>ecological metagenomes</taxon>
    </lineage>
</organism>
<keyword evidence="2" id="KW-1133">Transmembrane helix</keyword>
<name>A0A0F9F5S3_9ZZZZ</name>
<keyword evidence="2" id="KW-0472">Membrane</keyword>
<keyword evidence="1" id="KW-0175">Coiled coil</keyword>
<protein>
    <submittedName>
        <fullName evidence="3">Uncharacterized protein</fullName>
    </submittedName>
</protein>
<evidence type="ECO:0000313" key="3">
    <source>
        <dbReference type="EMBL" id="KKL52605.1"/>
    </source>
</evidence>
<evidence type="ECO:0000256" key="1">
    <source>
        <dbReference type="SAM" id="Coils"/>
    </source>
</evidence>
<dbReference type="AlphaFoldDB" id="A0A0F9F5S3"/>
<gene>
    <name evidence="3" type="ORF">LCGC14_2283820</name>
</gene>